<evidence type="ECO:0000259" key="2">
    <source>
        <dbReference type="PROSITE" id="PS50923"/>
    </source>
</evidence>
<dbReference type="Proteomes" id="UP000675881">
    <property type="component" value="Chromosome 3"/>
</dbReference>
<comment type="caution">
    <text evidence="1">Lacks conserved residue(s) required for the propagation of feature annotation.</text>
</comment>
<keyword evidence="4" id="KW-1185">Reference proteome</keyword>
<organism evidence="3 4">
    <name type="scientific">Lepeophtheirus salmonis</name>
    <name type="common">Salmon louse</name>
    <name type="synonym">Caligus salmonis</name>
    <dbReference type="NCBI Taxonomy" id="72036"/>
    <lineage>
        <taxon>Eukaryota</taxon>
        <taxon>Metazoa</taxon>
        <taxon>Ecdysozoa</taxon>
        <taxon>Arthropoda</taxon>
        <taxon>Crustacea</taxon>
        <taxon>Multicrustacea</taxon>
        <taxon>Hexanauplia</taxon>
        <taxon>Copepoda</taxon>
        <taxon>Siphonostomatoida</taxon>
        <taxon>Caligidae</taxon>
        <taxon>Lepeophtheirus</taxon>
    </lineage>
</organism>
<name>A0A7R8CPH4_LEPSM</name>
<keyword evidence="1" id="KW-0768">Sushi</keyword>
<dbReference type="InterPro" id="IPR035976">
    <property type="entry name" value="Sushi/SCR/CCP_sf"/>
</dbReference>
<gene>
    <name evidence="3" type="ORF">LSAA_7807</name>
</gene>
<feature type="domain" description="Sushi" evidence="2">
    <location>
        <begin position="52"/>
        <end position="108"/>
    </location>
</feature>
<dbReference type="AlphaFoldDB" id="A0A7R8CPH4"/>
<dbReference type="SMART" id="SM00032">
    <property type="entry name" value="CCP"/>
    <property type="match status" value="2"/>
</dbReference>
<evidence type="ECO:0000313" key="3">
    <source>
        <dbReference type="EMBL" id="CAF2885822.1"/>
    </source>
</evidence>
<dbReference type="OrthoDB" id="6107927at2759"/>
<sequence>MFAYSTYGLLICTTFFAQSECSIIRDTLDCPPGYGQSINGDKCVRKIKLNRKKCSEPLIRHGFFDLQLGGRMANFWCEDGRSIVPSNLSHAMCSALGKWDREFPKCILTETGGCGELPEEDHLTAIKLPETDSNEETFTYTFECDPGYSLIGPLVITCDGELWNGTIPGCEKMKEPIPSPIVENFVEEVEEVQTIPPEKTKGFKRSNKPIKKLSEYSLSFGIKSYSSSISLLIFTSSLVYFCL</sequence>
<dbReference type="CDD" id="cd00033">
    <property type="entry name" value="CCP"/>
    <property type="match status" value="1"/>
</dbReference>
<evidence type="ECO:0000256" key="1">
    <source>
        <dbReference type="PROSITE-ProRule" id="PRU00302"/>
    </source>
</evidence>
<feature type="domain" description="Sushi" evidence="2">
    <location>
        <begin position="112"/>
        <end position="172"/>
    </location>
</feature>
<dbReference type="SUPFAM" id="SSF57535">
    <property type="entry name" value="Complement control module/SCR domain"/>
    <property type="match status" value="2"/>
</dbReference>
<dbReference type="EMBL" id="HG994582">
    <property type="protein sequence ID" value="CAF2885822.1"/>
    <property type="molecule type" value="Genomic_DNA"/>
</dbReference>
<evidence type="ECO:0000313" key="4">
    <source>
        <dbReference type="Proteomes" id="UP000675881"/>
    </source>
</evidence>
<accession>A0A7R8CPH4</accession>
<dbReference type="InterPro" id="IPR000436">
    <property type="entry name" value="Sushi_SCR_CCP_dom"/>
</dbReference>
<dbReference type="Pfam" id="PF00084">
    <property type="entry name" value="Sushi"/>
    <property type="match status" value="1"/>
</dbReference>
<dbReference type="Gene3D" id="2.10.70.10">
    <property type="entry name" value="Complement Module, domain 1"/>
    <property type="match status" value="1"/>
</dbReference>
<protein>
    <submittedName>
        <fullName evidence="3">(salmon louse) hypothetical protein</fullName>
    </submittedName>
</protein>
<proteinExistence type="predicted"/>
<dbReference type="PROSITE" id="PS50923">
    <property type="entry name" value="SUSHI"/>
    <property type="match status" value="2"/>
</dbReference>
<reference evidence="3" key="1">
    <citation type="submission" date="2021-02" db="EMBL/GenBank/DDBJ databases">
        <authorList>
            <person name="Bekaert M."/>
        </authorList>
    </citation>
    <scope>NUCLEOTIDE SEQUENCE</scope>
    <source>
        <strain evidence="3">IoA-00</strain>
    </source>
</reference>